<comment type="subunit">
    <text evidence="3 10">Monomer.</text>
</comment>
<evidence type="ECO:0000256" key="10">
    <source>
        <dbReference type="HAMAP-Rule" id="MF_01697"/>
    </source>
</evidence>
<dbReference type="CDD" id="cd00672">
    <property type="entry name" value="CysRS_core"/>
    <property type="match status" value="1"/>
</dbReference>
<evidence type="ECO:0000313" key="12">
    <source>
        <dbReference type="EMBL" id="BBZ33245.1"/>
    </source>
</evidence>
<dbReference type="EMBL" id="AP022612">
    <property type="protein sequence ID" value="BBZ33245.1"/>
    <property type="molecule type" value="Genomic_DNA"/>
</dbReference>
<reference evidence="12" key="2">
    <citation type="submission" date="2020-02" db="EMBL/GenBank/DDBJ databases">
        <authorList>
            <person name="Matsumoto Y."/>
            <person name="Motooka D."/>
            <person name="Nakamura S."/>
        </authorList>
    </citation>
    <scope>NUCLEOTIDE SEQUENCE</scope>
    <source>
        <strain evidence="12">JCM 13671</strain>
    </source>
</reference>
<feature type="binding site" evidence="10">
    <location>
        <begin position="93"/>
        <end position="95"/>
    </location>
    <ligand>
        <name>L-cysteinyl-5'-AMP</name>
        <dbReference type="ChEBI" id="CHEBI:144924"/>
    </ligand>
</feature>
<dbReference type="InterPro" id="IPR032678">
    <property type="entry name" value="tRNA-synt_1_cat_dom"/>
</dbReference>
<feature type="binding site" evidence="10">
    <location>
        <begin position="261"/>
        <end position="263"/>
    </location>
    <ligand>
        <name>L-cysteinyl-5'-AMP</name>
        <dbReference type="ChEBI" id="CHEBI:144924"/>
    </ligand>
</feature>
<dbReference type="PRINTS" id="PR00983">
    <property type="entry name" value="TRNASYNTHCYS"/>
</dbReference>
<dbReference type="InterPro" id="IPR024909">
    <property type="entry name" value="Cys-tRNA/MSH_ligase"/>
</dbReference>
<dbReference type="Gene3D" id="1.20.120.640">
    <property type="entry name" value="Anticodon-binding domain of a subclass of class I aminoacyl-tRNA synthetases"/>
    <property type="match status" value="1"/>
</dbReference>
<organism evidence="12 13">
    <name type="scientific">Mycolicibacterium confluentis</name>
    <dbReference type="NCBI Taxonomy" id="28047"/>
    <lineage>
        <taxon>Bacteria</taxon>
        <taxon>Bacillati</taxon>
        <taxon>Actinomycetota</taxon>
        <taxon>Actinomycetes</taxon>
        <taxon>Mycobacteriales</taxon>
        <taxon>Mycobacteriaceae</taxon>
        <taxon>Mycolicibacterium</taxon>
    </lineage>
</organism>
<evidence type="ECO:0000256" key="5">
    <source>
        <dbReference type="ARBA" id="ARBA00022723"/>
    </source>
</evidence>
<dbReference type="EC" id="6.3.1.13" evidence="10"/>
<protein>
    <recommendedName>
        <fullName evidence="10">L-cysteine:1D-myo-inositol 2-amino-2-deoxy-alpha-D-glucopyranoside ligase</fullName>
        <shortName evidence="10">L-Cys:GlcN-Ins ligase</shortName>
        <ecNumber evidence="10">6.3.1.13</ecNumber>
    </recommendedName>
    <alternativeName>
        <fullName evidence="10">Mycothiol ligase</fullName>
        <shortName evidence="10">MSH ligase</shortName>
    </alternativeName>
</protein>
<comment type="similarity">
    <text evidence="2 10">Belongs to the class-I aminoacyl-tRNA synthetase family. MshC subfamily.</text>
</comment>
<dbReference type="NCBIfam" id="TIGR03447">
    <property type="entry name" value="mycothiol_MshC"/>
    <property type="match status" value="1"/>
</dbReference>
<dbReference type="InterPro" id="IPR017812">
    <property type="entry name" value="Mycothiol_ligase_MshC"/>
</dbReference>
<feature type="domain" description="tRNA synthetases class I catalytic" evidence="11">
    <location>
        <begin position="49"/>
        <end position="349"/>
    </location>
</feature>
<keyword evidence="8 10" id="KW-0067">ATP-binding</keyword>
<evidence type="ECO:0000256" key="3">
    <source>
        <dbReference type="ARBA" id="ARBA00011245"/>
    </source>
</evidence>
<sequence>MTHNSPRLESSSMQSWSAAAVPELPGRSPQLRLYDSADRQVRPVAAGDVAKMYVCGITPYDATHLGHAATYLTFDLVYRVWLDSGHQVHYVQNITDVDDPLFERAARDGVDWRDLGAREIQLFREDMSALRVLPPHDYVAATDAIGEVIELVEKMLVSGAAYVVDDPQYPDVYFRADATTQFGYESGYDHNLMRELFAERGGDPDRPGKADPLDALVWRAERPDEPSWPSPFGPGRPGWHVECAAIALTRLGMGLDVQGGGSDLIFPHHEFSAAHAESVTAQRRFARHYVHAGMIGWDGHKMSKSRGNLVLVSKLRAEGVEPAAIRLGLFAGHYRSDRHWSPQVLADAQARLERWRAATSLAAAPDATDLLARARAYLADDLDTPKVLAALDGWSADALEYGGHDEDAPALVRTAVDALLGVAL</sequence>
<keyword evidence="4 10" id="KW-0436">Ligase</keyword>
<feature type="binding site" evidence="10">
    <location>
        <position position="268"/>
    </location>
    <ligand>
        <name>Zn(2+)</name>
        <dbReference type="ChEBI" id="CHEBI:29105"/>
    </ligand>
</feature>
<dbReference type="GO" id="GO:0005829">
    <property type="term" value="C:cytosol"/>
    <property type="evidence" value="ECO:0007669"/>
    <property type="project" value="TreeGrafter"/>
</dbReference>
<evidence type="ECO:0000256" key="1">
    <source>
        <dbReference type="ARBA" id="ARBA00003679"/>
    </source>
</evidence>
<dbReference type="PANTHER" id="PTHR10890:SF3">
    <property type="entry name" value="CYSTEINE--TRNA LIGASE, CYTOPLASMIC"/>
    <property type="match status" value="1"/>
</dbReference>
<dbReference type="FunFam" id="3.40.50.620:FF:000134">
    <property type="entry name" value="L-cysteine:1D-myo-inositol 2-amino-2-deoxy-alpha-D-glucopyranoside ligase"/>
    <property type="match status" value="1"/>
</dbReference>
<comment type="function">
    <text evidence="1 10">Catalyzes the ATP-dependent condensation of GlcN-Ins and L-cysteine to form L-Cys-GlcN-Ins.</text>
</comment>
<feature type="binding site" evidence="10">
    <location>
        <position position="243"/>
    </location>
    <ligand>
        <name>Zn(2+)</name>
        <dbReference type="ChEBI" id="CHEBI:29105"/>
    </ligand>
</feature>
<dbReference type="Pfam" id="PF01406">
    <property type="entry name" value="tRNA-synt_1e"/>
    <property type="match status" value="1"/>
</dbReference>
<evidence type="ECO:0000313" key="13">
    <source>
        <dbReference type="Proteomes" id="UP000466931"/>
    </source>
</evidence>
<dbReference type="GO" id="GO:0004817">
    <property type="term" value="F:cysteine-tRNA ligase activity"/>
    <property type="evidence" value="ECO:0007669"/>
    <property type="project" value="TreeGrafter"/>
</dbReference>
<feature type="short sequence motif" description="'KMSKS' region" evidence="10">
    <location>
        <begin position="301"/>
        <end position="305"/>
    </location>
</feature>
<evidence type="ECO:0000256" key="8">
    <source>
        <dbReference type="ARBA" id="ARBA00022840"/>
    </source>
</evidence>
<feature type="short sequence motif" description="'ERGGDP' region" evidence="10">
    <location>
        <begin position="199"/>
        <end position="204"/>
    </location>
</feature>
<name>A0A7I7XVD8_9MYCO</name>
<feature type="binding site" evidence="10">
    <location>
        <position position="55"/>
    </location>
    <ligand>
        <name>Zn(2+)</name>
        <dbReference type="ChEBI" id="CHEBI:29105"/>
    </ligand>
</feature>
<evidence type="ECO:0000256" key="2">
    <source>
        <dbReference type="ARBA" id="ARBA00007723"/>
    </source>
</evidence>
<keyword evidence="7 10" id="KW-0862">Zinc</keyword>
<dbReference type="CDD" id="cd07955">
    <property type="entry name" value="Anticodon_Ia_Cys_like"/>
    <property type="match status" value="1"/>
</dbReference>
<dbReference type="GO" id="GO:0005524">
    <property type="term" value="F:ATP binding"/>
    <property type="evidence" value="ECO:0007669"/>
    <property type="project" value="UniProtKB-KW"/>
</dbReference>
<feature type="binding site" evidence="10">
    <location>
        <position position="295"/>
    </location>
    <ligand>
        <name>L-cysteinyl-5'-AMP</name>
        <dbReference type="ChEBI" id="CHEBI:144924"/>
    </ligand>
</feature>
<feature type="binding site" evidence="10">
    <location>
        <position position="70"/>
    </location>
    <ligand>
        <name>L-cysteinyl-5'-AMP</name>
        <dbReference type="ChEBI" id="CHEBI:144924"/>
    </ligand>
</feature>
<dbReference type="GO" id="GO:0006423">
    <property type="term" value="P:cysteinyl-tRNA aminoacylation"/>
    <property type="evidence" value="ECO:0007669"/>
    <property type="project" value="TreeGrafter"/>
</dbReference>
<evidence type="ECO:0000256" key="7">
    <source>
        <dbReference type="ARBA" id="ARBA00022833"/>
    </source>
</evidence>
<dbReference type="GO" id="GO:0008270">
    <property type="term" value="F:zinc ion binding"/>
    <property type="evidence" value="ECO:0007669"/>
    <property type="project" value="UniProtKB-UniRule"/>
</dbReference>
<dbReference type="HAMAP" id="MF_01697">
    <property type="entry name" value="MshC"/>
    <property type="match status" value="1"/>
</dbReference>
<dbReference type="GO" id="GO:0035446">
    <property type="term" value="F:cysteine-glucosaminylinositol ligase activity"/>
    <property type="evidence" value="ECO:0007669"/>
    <property type="project" value="UniProtKB-UniRule"/>
</dbReference>
<evidence type="ECO:0000256" key="6">
    <source>
        <dbReference type="ARBA" id="ARBA00022741"/>
    </source>
</evidence>
<evidence type="ECO:0000256" key="9">
    <source>
        <dbReference type="ARBA" id="ARBA00048350"/>
    </source>
</evidence>
<gene>
    <name evidence="10 12" type="primary">mshC</name>
    <name evidence="12" type="ORF">MCNF_18500</name>
</gene>
<keyword evidence="5 10" id="KW-0479">Metal-binding</keyword>
<evidence type="ECO:0000259" key="11">
    <source>
        <dbReference type="Pfam" id="PF01406"/>
    </source>
</evidence>
<dbReference type="Proteomes" id="UP000466931">
    <property type="component" value="Chromosome"/>
</dbReference>
<comment type="catalytic activity">
    <reaction evidence="9 10">
        <text>1D-myo-inositol 2-amino-2-deoxy-alpha-D-glucopyranoside + L-cysteine + ATP = 1D-myo-inositol 2-(L-cysteinylamino)-2-deoxy-alpha-D-glucopyranoside + AMP + diphosphate + H(+)</text>
        <dbReference type="Rhea" id="RHEA:26176"/>
        <dbReference type="ChEBI" id="CHEBI:15378"/>
        <dbReference type="ChEBI" id="CHEBI:30616"/>
        <dbReference type="ChEBI" id="CHEBI:33019"/>
        <dbReference type="ChEBI" id="CHEBI:35235"/>
        <dbReference type="ChEBI" id="CHEBI:58886"/>
        <dbReference type="ChEBI" id="CHEBI:58887"/>
        <dbReference type="ChEBI" id="CHEBI:456215"/>
        <dbReference type="EC" id="6.3.1.13"/>
    </reaction>
</comment>
<dbReference type="AlphaFoldDB" id="A0A7I7XVD8"/>
<feature type="short sequence motif" description="'HIGH' region" evidence="10">
    <location>
        <begin position="57"/>
        <end position="67"/>
    </location>
</feature>
<keyword evidence="13" id="KW-1185">Reference proteome</keyword>
<evidence type="ECO:0000256" key="4">
    <source>
        <dbReference type="ARBA" id="ARBA00022598"/>
    </source>
</evidence>
<comment type="cofactor">
    <cofactor evidence="10">
        <name>Zn(2+)</name>
        <dbReference type="ChEBI" id="CHEBI:29105"/>
    </cofactor>
    <text evidence="10">Binds 1 zinc ion per subunit.</text>
</comment>
<feature type="binding site" evidence="10">
    <location>
        <begin position="55"/>
        <end position="58"/>
    </location>
    <ligand>
        <name>L-cysteinyl-5'-AMP</name>
        <dbReference type="ChEBI" id="CHEBI:144924"/>
    </ligand>
</feature>
<reference evidence="12" key="1">
    <citation type="journal article" date="2019" name="Emerg. Microbes Infect.">
        <title>Comprehensive subspecies identification of 175 nontuberculous mycobacteria species based on 7547 genomic profiles.</title>
        <authorList>
            <person name="Matsumoto Y."/>
            <person name="Kinjo T."/>
            <person name="Motooka D."/>
            <person name="Nabeya D."/>
            <person name="Jung N."/>
            <person name="Uechi K."/>
            <person name="Horii T."/>
            <person name="Iida T."/>
            <person name="Fujita J."/>
            <person name="Nakamura S."/>
        </authorList>
    </citation>
    <scope>NUCLEOTIDE SEQUENCE [LARGE SCALE GENOMIC DNA]</scope>
    <source>
        <strain evidence="12">JCM 13671</strain>
    </source>
</reference>
<dbReference type="SUPFAM" id="SSF52374">
    <property type="entry name" value="Nucleotidylyl transferase"/>
    <property type="match status" value="1"/>
</dbReference>
<dbReference type="InterPro" id="IPR014729">
    <property type="entry name" value="Rossmann-like_a/b/a_fold"/>
</dbReference>
<feature type="binding site" evidence="10">
    <location>
        <position position="239"/>
    </location>
    <ligand>
        <name>L-cysteinyl-5'-AMP</name>
        <dbReference type="ChEBI" id="CHEBI:144924"/>
    </ligand>
</feature>
<dbReference type="Gene3D" id="3.40.50.620">
    <property type="entry name" value="HUPs"/>
    <property type="match status" value="1"/>
</dbReference>
<dbReference type="PANTHER" id="PTHR10890">
    <property type="entry name" value="CYSTEINYL-TRNA SYNTHETASE"/>
    <property type="match status" value="1"/>
</dbReference>
<keyword evidence="6 10" id="KW-0547">Nucleotide-binding</keyword>
<accession>A0A7I7XVD8</accession>
<dbReference type="GO" id="GO:0010125">
    <property type="term" value="P:mycothiol biosynthetic process"/>
    <property type="evidence" value="ECO:0007669"/>
    <property type="project" value="UniProtKB-UniRule"/>
</dbReference>
<proteinExistence type="inferred from homology"/>